<gene>
    <name evidence="2" type="ORF">BC781_10390</name>
</gene>
<protein>
    <recommendedName>
        <fullName evidence="4">Carboxypeptidase-like protein</fullName>
    </recommendedName>
</protein>
<evidence type="ECO:0000313" key="3">
    <source>
        <dbReference type="Proteomes" id="UP000245535"/>
    </source>
</evidence>
<dbReference type="RefSeq" id="WP_109618222.1">
    <property type="nucleotide sequence ID" value="NZ_QGDO01000003.1"/>
</dbReference>
<dbReference type="OrthoDB" id="1115630at2"/>
<keyword evidence="3" id="KW-1185">Reference proteome</keyword>
<dbReference type="EMBL" id="QGDO01000003">
    <property type="protein sequence ID" value="PWJ41840.1"/>
    <property type="molecule type" value="Genomic_DNA"/>
</dbReference>
<keyword evidence="1" id="KW-0732">Signal</keyword>
<dbReference type="Proteomes" id="UP000245535">
    <property type="component" value="Unassembled WGS sequence"/>
</dbReference>
<proteinExistence type="predicted"/>
<evidence type="ECO:0000313" key="2">
    <source>
        <dbReference type="EMBL" id="PWJ41840.1"/>
    </source>
</evidence>
<dbReference type="AlphaFoldDB" id="A0A315Z8X6"/>
<feature type="signal peptide" evidence="1">
    <location>
        <begin position="1"/>
        <end position="21"/>
    </location>
</feature>
<comment type="caution">
    <text evidence="2">The sequence shown here is derived from an EMBL/GenBank/DDBJ whole genome shotgun (WGS) entry which is preliminary data.</text>
</comment>
<sequence length="204" mass="23993">MLKRISFFSTLLCTLSFSSFAQEQEKEEPPTQKVTLHVIDMESQSFLPYAHIQYGKKVGITDKEGNITFDLMTKDSIQVSYVGYKRKTIYIDHQLTNEDHVYALVRLEPDTKVLEEISVSPFPTDKDQFKQAFLSDKFKETKEYKEQMRLVQNAKQNLKQVQNMQRSFLKSYEKVGRDSFETFRDQQRRMNKPPNLGLTFGFVF</sequence>
<reference evidence="2 3" key="1">
    <citation type="submission" date="2018-03" db="EMBL/GenBank/DDBJ databases">
        <title>Genomic Encyclopedia of Archaeal and Bacterial Type Strains, Phase II (KMG-II): from individual species to whole genera.</title>
        <authorList>
            <person name="Goeker M."/>
        </authorList>
    </citation>
    <scope>NUCLEOTIDE SEQUENCE [LARGE SCALE GENOMIC DNA]</scope>
    <source>
        <strain evidence="2 3">DSM 28229</strain>
    </source>
</reference>
<evidence type="ECO:0000256" key="1">
    <source>
        <dbReference type="SAM" id="SignalP"/>
    </source>
</evidence>
<feature type="chain" id="PRO_5016433372" description="Carboxypeptidase-like protein" evidence="1">
    <location>
        <begin position="22"/>
        <end position="204"/>
    </location>
</feature>
<accession>A0A315Z8X6</accession>
<organism evidence="2 3">
    <name type="scientific">Sediminitomix flava</name>
    <dbReference type="NCBI Taxonomy" id="379075"/>
    <lineage>
        <taxon>Bacteria</taxon>
        <taxon>Pseudomonadati</taxon>
        <taxon>Bacteroidota</taxon>
        <taxon>Cytophagia</taxon>
        <taxon>Cytophagales</taxon>
        <taxon>Flammeovirgaceae</taxon>
        <taxon>Sediminitomix</taxon>
    </lineage>
</organism>
<name>A0A315Z8X6_SEDFL</name>
<evidence type="ECO:0008006" key="4">
    <source>
        <dbReference type="Google" id="ProtNLM"/>
    </source>
</evidence>